<evidence type="ECO:0000256" key="1">
    <source>
        <dbReference type="SAM" id="MobiDB-lite"/>
    </source>
</evidence>
<dbReference type="EMBL" id="JAWXVI010000006">
    <property type="protein sequence ID" value="MDX6189938.1"/>
    <property type="molecule type" value="Genomic_DNA"/>
</dbReference>
<protein>
    <submittedName>
        <fullName evidence="3">Uncharacterized protein</fullName>
    </submittedName>
</protein>
<keyword evidence="2" id="KW-1133">Transmembrane helix</keyword>
<keyword evidence="4" id="KW-1185">Reference proteome</keyword>
<proteinExistence type="predicted"/>
<dbReference type="RefSeq" id="WP_230003107.1">
    <property type="nucleotide sequence ID" value="NZ_CP087134.1"/>
</dbReference>
<feature type="transmembrane region" description="Helical" evidence="2">
    <location>
        <begin position="94"/>
        <end position="117"/>
    </location>
</feature>
<feature type="compositionally biased region" description="Polar residues" evidence="1">
    <location>
        <begin position="1"/>
        <end position="11"/>
    </location>
</feature>
<evidence type="ECO:0000313" key="3">
    <source>
        <dbReference type="EMBL" id="MDX6189938.1"/>
    </source>
</evidence>
<accession>A0ABU4RBG6</accession>
<comment type="caution">
    <text evidence="3">The sequence shown here is derived from an EMBL/GenBank/DDBJ whole genome shotgun (WGS) entry which is preliminary data.</text>
</comment>
<feature type="region of interest" description="Disordered" evidence="1">
    <location>
        <begin position="1"/>
        <end position="20"/>
    </location>
</feature>
<gene>
    <name evidence="3" type="ORF">SGQ83_11305</name>
</gene>
<reference evidence="3 4" key="1">
    <citation type="submission" date="2023-11" db="EMBL/GenBank/DDBJ databases">
        <title>Unpublished Manusciprt.</title>
        <authorList>
            <person name="Saticioglu I.B."/>
            <person name="Ay H."/>
            <person name="Ajmi N."/>
            <person name="Altun S."/>
            <person name="Duman M."/>
        </authorList>
    </citation>
    <scope>NUCLEOTIDE SEQUENCE [LARGE SCALE GENOMIC DNA]</scope>
    <source>
        <strain evidence="3 4">Fl-318</strain>
    </source>
</reference>
<feature type="transmembrane region" description="Helical" evidence="2">
    <location>
        <begin position="30"/>
        <end position="49"/>
    </location>
</feature>
<feature type="transmembrane region" description="Helical" evidence="2">
    <location>
        <begin position="55"/>
        <end position="74"/>
    </location>
</feature>
<evidence type="ECO:0000313" key="4">
    <source>
        <dbReference type="Proteomes" id="UP001273350"/>
    </source>
</evidence>
<dbReference type="Proteomes" id="UP001273350">
    <property type="component" value="Unassembled WGS sequence"/>
</dbReference>
<name>A0ABU4RBG6_9FLAO</name>
<keyword evidence="2" id="KW-0812">Transmembrane</keyword>
<keyword evidence="2" id="KW-0472">Membrane</keyword>
<evidence type="ECO:0000256" key="2">
    <source>
        <dbReference type="SAM" id="Phobius"/>
    </source>
</evidence>
<organism evidence="3 4">
    <name type="scientific">Flavobacterium cupriresistens</name>
    <dbReference type="NCBI Taxonomy" id="2893885"/>
    <lineage>
        <taxon>Bacteria</taxon>
        <taxon>Pseudomonadati</taxon>
        <taxon>Bacteroidota</taxon>
        <taxon>Flavobacteriia</taxon>
        <taxon>Flavobacteriales</taxon>
        <taxon>Flavobacteriaceae</taxon>
        <taxon>Flavobacterium</taxon>
    </lineage>
</organism>
<sequence>MNDKPTNSSEIKNTDPKPVQEEKTSLISHLAIRLGIPFFIIFLIAVSMTDARDEKAIFLAWTTTVFLLLLLIFLAKETSRFTNKKQTLLKNVNIFLLLLYIFLFVISGLFTLFIGGYN</sequence>